<dbReference type="PANTHER" id="PTHR34979:SF1">
    <property type="entry name" value="INNER MEMBRANE PROTEIN YGAZ"/>
    <property type="match status" value="1"/>
</dbReference>
<feature type="transmembrane region" description="Helical" evidence="8">
    <location>
        <begin position="130"/>
        <end position="150"/>
    </location>
</feature>
<dbReference type="RefSeq" id="WP_153023550.1">
    <property type="nucleotide sequence ID" value="NZ_WIAO01000002.1"/>
</dbReference>
<name>A0A6L5G2E4_9ACTN</name>
<dbReference type="GO" id="GO:0005886">
    <property type="term" value="C:plasma membrane"/>
    <property type="evidence" value="ECO:0007669"/>
    <property type="project" value="UniProtKB-SubCell"/>
</dbReference>
<evidence type="ECO:0000313" key="9">
    <source>
        <dbReference type="EMBL" id="MQM24342.1"/>
    </source>
</evidence>
<evidence type="ECO:0000256" key="4">
    <source>
        <dbReference type="ARBA" id="ARBA00022475"/>
    </source>
</evidence>
<keyword evidence="10" id="KW-1185">Reference proteome</keyword>
<dbReference type="InterPro" id="IPR011606">
    <property type="entry name" value="Brnchd-chn_aa_trnsp_permease"/>
</dbReference>
<reference evidence="9 10" key="1">
    <citation type="submission" date="2019-10" db="EMBL/GenBank/DDBJ databases">
        <title>Glycomyces albidus sp. nov., a novel actinomycete isolated from rhizosphere soil of wheat (Triticum aestivum L.).</title>
        <authorList>
            <person name="Qian L."/>
        </authorList>
    </citation>
    <scope>NUCLEOTIDE SEQUENCE [LARGE SCALE GENOMIC DNA]</scope>
    <source>
        <strain evidence="9 10">NEAU-7082</strain>
    </source>
</reference>
<keyword evidence="4" id="KW-1003">Cell membrane</keyword>
<keyword evidence="5 8" id="KW-0812">Transmembrane</keyword>
<dbReference type="Pfam" id="PF03591">
    <property type="entry name" value="AzlC"/>
    <property type="match status" value="1"/>
</dbReference>
<evidence type="ECO:0000256" key="3">
    <source>
        <dbReference type="ARBA" id="ARBA00022448"/>
    </source>
</evidence>
<organism evidence="9 10">
    <name type="scientific">Glycomyces albidus</name>
    <dbReference type="NCBI Taxonomy" id="2656774"/>
    <lineage>
        <taxon>Bacteria</taxon>
        <taxon>Bacillati</taxon>
        <taxon>Actinomycetota</taxon>
        <taxon>Actinomycetes</taxon>
        <taxon>Glycomycetales</taxon>
        <taxon>Glycomycetaceae</taxon>
        <taxon>Glycomyces</taxon>
    </lineage>
</organism>
<feature type="transmembrane region" description="Helical" evidence="8">
    <location>
        <begin position="18"/>
        <end position="37"/>
    </location>
</feature>
<comment type="caution">
    <text evidence="9">The sequence shown here is derived from an EMBL/GenBank/DDBJ whole genome shotgun (WGS) entry which is preliminary data.</text>
</comment>
<feature type="transmembrane region" description="Helical" evidence="8">
    <location>
        <begin position="162"/>
        <end position="181"/>
    </location>
</feature>
<dbReference type="AlphaFoldDB" id="A0A6L5G2E4"/>
<evidence type="ECO:0000256" key="5">
    <source>
        <dbReference type="ARBA" id="ARBA00022692"/>
    </source>
</evidence>
<gene>
    <name evidence="9" type="ORF">GFD30_01920</name>
</gene>
<sequence length="231" mass="23819">MFARLTGLVGRDLLRDTIAYSVGIAVAGASFGALATAQGLQWWTTMAVSVLVYAGTAQFAALGVAASGGGPLAVVATGLVLNLRHVPYGLSVGHLYWDRWWTRLLGTQNLLDTTTAFALAEGDDLRRAKIAYWTTGAGNAIAWIAGNLAGIAAGRQIASPEAFGLDAALPAIILALVLPALRDRSTLLACAVGAAIALATSPFLTGGLPVLLALAGLAFAWPPKEPEEAQR</sequence>
<keyword evidence="7 8" id="KW-0472">Membrane</keyword>
<comment type="similarity">
    <text evidence="2">Belongs to the AzlC family.</text>
</comment>
<evidence type="ECO:0000256" key="8">
    <source>
        <dbReference type="SAM" id="Phobius"/>
    </source>
</evidence>
<keyword evidence="3" id="KW-0813">Transport</keyword>
<evidence type="ECO:0000256" key="1">
    <source>
        <dbReference type="ARBA" id="ARBA00004651"/>
    </source>
</evidence>
<accession>A0A6L5G2E4</accession>
<evidence type="ECO:0000256" key="2">
    <source>
        <dbReference type="ARBA" id="ARBA00010735"/>
    </source>
</evidence>
<evidence type="ECO:0000256" key="6">
    <source>
        <dbReference type="ARBA" id="ARBA00022989"/>
    </source>
</evidence>
<proteinExistence type="inferred from homology"/>
<evidence type="ECO:0000256" key="7">
    <source>
        <dbReference type="ARBA" id="ARBA00023136"/>
    </source>
</evidence>
<dbReference type="GO" id="GO:1903785">
    <property type="term" value="P:L-valine transmembrane transport"/>
    <property type="evidence" value="ECO:0007669"/>
    <property type="project" value="TreeGrafter"/>
</dbReference>
<feature type="transmembrane region" description="Helical" evidence="8">
    <location>
        <begin position="57"/>
        <end position="81"/>
    </location>
</feature>
<dbReference type="Proteomes" id="UP000477750">
    <property type="component" value="Unassembled WGS sequence"/>
</dbReference>
<dbReference type="EMBL" id="WIAO01000002">
    <property type="protein sequence ID" value="MQM24342.1"/>
    <property type="molecule type" value="Genomic_DNA"/>
</dbReference>
<dbReference type="PANTHER" id="PTHR34979">
    <property type="entry name" value="INNER MEMBRANE PROTEIN YGAZ"/>
    <property type="match status" value="1"/>
</dbReference>
<protein>
    <submittedName>
        <fullName evidence="9">Branched-chain amino acid ABC transporter permease</fullName>
    </submittedName>
</protein>
<feature type="transmembrane region" description="Helical" evidence="8">
    <location>
        <begin position="188"/>
        <end position="221"/>
    </location>
</feature>
<evidence type="ECO:0000313" key="10">
    <source>
        <dbReference type="Proteomes" id="UP000477750"/>
    </source>
</evidence>
<keyword evidence="6 8" id="KW-1133">Transmembrane helix</keyword>
<comment type="subcellular location">
    <subcellularLocation>
        <location evidence="1">Cell membrane</location>
        <topology evidence="1">Multi-pass membrane protein</topology>
    </subcellularLocation>
</comment>